<keyword evidence="5" id="KW-0130">Cell adhesion</keyword>
<dbReference type="GO" id="GO:0009653">
    <property type="term" value="P:anatomical structure morphogenesis"/>
    <property type="evidence" value="ECO:0007669"/>
    <property type="project" value="UniProtKB-ARBA"/>
</dbReference>
<dbReference type="Gene3D" id="2.60.40.10">
    <property type="entry name" value="Immunoglobulins"/>
    <property type="match status" value="7"/>
</dbReference>
<evidence type="ECO:0000256" key="2">
    <source>
        <dbReference type="ARBA" id="ARBA00022692"/>
    </source>
</evidence>
<evidence type="ECO:0000256" key="10">
    <source>
        <dbReference type="SAM" id="MobiDB-lite"/>
    </source>
</evidence>
<dbReference type="InterPro" id="IPR036116">
    <property type="entry name" value="FN3_sf"/>
</dbReference>
<keyword evidence="8" id="KW-1015">Disulfide bond</keyword>
<keyword evidence="3" id="KW-0732">Signal</keyword>
<dbReference type="AlphaFoldDB" id="A0A8K0NXR4"/>
<dbReference type="InterPro" id="IPR003599">
    <property type="entry name" value="Ig_sub"/>
</dbReference>
<dbReference type="SMART" id="SM00409">
    <property type="entry name" value="IG"/>
    <property type="match status" value="1"/>
</dbReference>
<dbReference type="SMART" id="SM00060">
    <property type="entry name" value="FN3"/>
    <property type="match status" value="6"/>
</dbReference>
<evidence type="ECO:0000259" key="11">
    <source>
        <dbReference type="PROSITE" id="PS50835"/>
    </source>
</evidence>
<feature type="domain" description="Fibronectin type-III" evidence="12">
    <location>
        <begin position="353"/>
        <end position="448"/>
    </location>
</feature>
<dbReference type="InterPro" id="IPR036179">
    <property type="entry name" value="Ig-like_dom_sf"/>
</dbReference>
<evidence type="ECO:0000256" key="6">
    <source>
        <dbReference type="ARBA" id="ARBA00022989"/>
    </source>
</evidence>
<evidence type="ECO:0000256" key="1">
    <source>
        <dbReference type="ARBA" id="ARBA00004167"/>
    </source>
</evidence>
<feature type="domain" description="Fibronectin type-III" evidence="12">
    <location>
        <begin position="540"/>
        <end position="633"/>
    </location>
</feature>
<evidence type="ECO:0000256" key="5">
    <source>
        <dbReference type="ARBA" id="ARBA00022889"/>
    </source>
</evidence>
<keyword evidence="9" id="KW-0393">Immunoglobulin domain</keyword>
<evidence type="ECO:0000256" key="8">
    <source>
        <dbReference type="ARBA" id="ARBA00023157"/>
    </source>
</evidence>
<organism evidence="13 14">
    <name type="scientific">Ladona fulva</name>
    <name type="common">Scarce chaser dragonfly</name>
    <name type="synonym">Libellula fulva</name>
    <dbReference type="NCBI Taxonomy" id="123851"/>
    <lineage>
        <taxon>Eukaryota</taxon>
        <taxon>Metazoa</taxon>
        <taxon>Ecdysozoa</taxon>
        <taxon>Arthropoda</taxon>
        <taxon>Hexapoda</taxon>
        <taxon>Insecta</taxon>
        <taxon>Pterygota</taxon>
        <taxon>Palaeoptera</taxon>
        <taxon>Odonata</taxon>
        <taxon>Epiprocta</taxon>
        <taxon>Anisoptera</taxon>
        <taxon>Libelluloidea</taxon>
        <taxon>Libellulidae</taxon>
        <taxon>Ladona</taxon>
    </lineage>
</organism>
<accession>A0A8K0NXR4</accession>
<dbReference type="PANTHER" id="PTHR46957:SF3">
    <property type="entry name" value="CYTOKINE RECEPTOR"/>
    <property type="match status" value="1"/>
</dbReference>
<dbReference type="Pfam" id="PF07679">
    <property type="entry name" value="I-set"/>
    <property type="match status" value="1"/>
</dbReference>
<gene>
    <name evidence="13" type="ORF">J437_LFUL006801</name>
</gene>
<dbReference type="InterPro" id="IPR013098">
    <property type="entry name" value="Ig_I-set"/>
</dbReference>
<feature type="domain" description="Fibronectin type-III" evidence="12">
    <location>
        <begin position="147"/>
        <end position="247"/>
    </location>
</feature>
<feature type="region of interest" description="Disordered" evidence="10">
    <location>
        <begin position="826"/>
        <end position="895"/>
    </location>
</feature>
<dbReference type="InterPro" id="IPR007110">
    <property type="entry name" value="Ig-like_dom"/>
</dbReference>
<dbReference type="GO" id="GO:0007155">
    <property type="term" value="P:cell adhesion"/>
    <property type="evidence" value="ECO:0007669"/>
    <property type="project" value="UniProtKB-KW"/>
</dbReference>
<dbReference type="FunFam" id="2.60.40.10:FF:000120">
    <property type="entry name" value="Down syndrome cell adhesion molecule like 1"/>
    <property type="match status" value="1"/>
</dbReference>
<feature type="domain" description="Fibronectin type-III" evidence="12">
    <location>
        <begin position="41"/>
        <end position="142"/>
    </location>
</feature>
<dbReference type="SUPFAM" id="SSF49265">
    <property type="entry name" value="Fibronectin type III"/>
    <property type="match status" value="3"/>
</dbReference>
<dbReference type="GO" id="GO:0030154">
    <property type="term" value="P:cell differentiation"/>
    <property type="evidence" value="ECO:0007669"/>
    <property type="project" value="UniProtKB-ARBA"/>
</dbReference>
<evidence type="ECO:0000259" key="12">
    <source>
        <dbReference type="PROSITE" id="PS50853"/>
    </source>
</evidence>
<comment type="caution">
    <text evidence="13">The sequence shown here is derived from an EMBL/GenBank/DDBJ whole genome shotgun (WGS) entry which is preliminary data.</text>
</comment>
<proteinExistence type="predicted"/>
<dbReference type="InterPro" id="IPR003961">
    <property type="entry name" value="FN3_dom"/>
</dbReference>
<evidence type="ECO:0000313" key="13">
    <source>
        <dbReference type="EMBL" id="KAG8228350.1"/>
    </source>
</evidence>
<dbReference type="InterPro" id="IPR050713">
    <property type="entry name" value="RTP_Phos/Ushers"/>
</dbReference>
<dbReference type="PROSITE" id="PS50853">
    <property type="entry name" value="FN3"/>
    <property type="match status" value="6"/>
</dbReference>
<dbReference type="Pfam" id="PF00041">
    <property type="entry name" value="fn3"/>
    <property type="match status" value="5"/>
</dbReference>
<feature type="domain" description="Fibronectin type-III" evidence="12">
    <location>
        <begin position="634"/>
        <end position="728"/>
    </location>
</feature>
<name>A0A8K0NXR4_LADFU</name>
<evidence type="ECO:0000256" key="4">
    <source>
        <dbReference type="ARBA" id="ARBA00022737"/>
    </source>
</evidence>
<dbReference type="CDD" id="cd00063">
    <property type="entry name" value="FN3"/>
    <property type="match status" value="6"/>
</dbReference>
<feature type="domain" description="Fibronectin type-III" evidence="12">
    <location>
        <begin position="252"/>
        <end position="349"/>
    </location>
</feature>
<dbReference type="Pfam" id="PF25059">
    <property type="entry name" value="FN3_DSCAM-DSCAML_C"/>
    <property type="match status" value="1"/>
</dbReference>
<reference evidence="13" key="1">
    <citation type="submission" date="2013-04" db="EMBL/GenBank/DDBJ databases">
        <authorList>
            <person name="Qu J."/>
            <person name="Murali S.C."/>
            <person name="Bandaranaike D."/>
            <person name="Bellair M."/>
            <person name="Blankenburg K."/>
            <person name="Chao H."/>
            <person name="Dinh H."/>
            <person name="Doddapaneni H."/>
            <person name="Downs B."/>
            <person name="Dugan-Rocha S."/>
            <person name="Elkadiri S."/>
            <person name="Gnanaolivu R.D."/>
            <person name="Hernandez B."/>
            <person name="Javaid M."/>
            <person name="Jayaseelan J.C."/>
            <person name="Lee S."/>
            <person name="Li M."/>
            <person name="Ming W."/>
            <person name="Munidasa M."/>
            <person name="Muniz J."/>
            <person name="Nguyen L."/>
            <person name="Ongeri F."/>
            <person name="Osuji N."/>
            <person name="Pu L.-L."/>
            <person name="Puazo M."/>
            <person name="Qu C."/>
            <person name="Quiroz J."/>
            <person name="Raj R."/>
            <person name="Weissenberger G."/>
            <person name="Xin Y."/>
            <person name="Zou X."/>
            <person name="Han Y."/>
            <person name="Richards S."/>
            <person name="Worley K."/>
            <person name="Muzny D."/>
            <person name="Gibbs R."/>
        </authorList>
    </citation>
    <scope>NUCLEOTIDE SEQUENCE</scope>
    <source>
        <strain evidence="13">Sampled in the wild</strain>
    </source>
</reference>
<dbReference type="InterPro" id="IPR056754">
    <property type="entry name" value="DSCAM/DSCAML_C"/>
</dbReference>
<comment type="subcellular location">
    <subcellularLocation>
        <location evidence="1">Membrane</location>
        <topology evidence="1">Single-pass membrane protein</topology>
    </subcellularLocation>
</comment>
<keyword evidence="7" id="KW-0472">Membrane</keyword>
<reference evidence="13" key="2">
    <citation type="submission" date="2017-10" db="EMBL/GenBank/DDBJ databases">
        <title>Ladona fulva Genome sequencing and assembly.</title>
        <authorList>
            <person name="Murali S."/>
            <person name="Richards S."/>
            <person name="Bandaranaike D."/>
            <person name="Bellair M."/>
            <person name="Blankenburg K."/>
            <person name="Chao H."/>
            <person name="Dinh H."/>
            <person name="Doddapaneni H."/>
            <person name="Dugan-Rocha S."/>
            <person name="Elkadiri S."/>
            <person name="Gnanaolivu R."/>
            <person name="Hernandez B."/>
            <person name="Skinner E."/>
            <person name="Javaid M."/>
            <person name="Lee S."/>
            <person name="Li M."/>
            <person name="Ming W."/>
            <person name="Munidasa M."/>
            <person name="Muniz J."/>
            <person name="Nguyen L."/>
            <person name="Hughes D."/>
            <person name="Osuji N."/>
            <person name="Pu L.-L."/>
            <person name="Puazo M."/>
            <person name="Qu C."/>
            <person name="Quiroz J."/>
            <person name="Raj R."/>
            <person name="Weissenberger G."/>
            <person name="Xin Y."/>
            <person name="Zou X."/>
            <person name="Han Y."/>
            <person name="Worley K."/>
            <person name="Muzny D."/>
            <person name="Gibbs R."/>
        </authorList>
    </citation>
    <scope>NUCLEOTIDE SEQUENCE</scope>
    <source>
        <strain evidence="13">Sampled in the wild</strain>
    </source>
</reference>
<feature type="domain" description="Ig-like" evidence="11">
    <location>
        <begin position="436"/>
        <end position="538"/>
    </location>
</feature>
<dbReference type="InterPro" id="IPR013783">
    <property type="entry name" value="Ig-like_fold"/>
</dbReference>
<dbReference type="EMBL" id="KZ308369">
    <property type="protein sequence ID" value="KAG8228350.1"/>
    <property type="molecule type" value="Genomic_DNA"/>
</dbReference>
<keyword evidence="14" id="KW-1185">Reference proteome</keyword>
<evidence type="ECO:0000256" key="7">
    <source>
        <dbReference type="ARBA" id="ARBA00023136"/>
    </source>
</evidence>
<dbReference type="FunFam" id="2.60.40.10:FF:000093">
    <property type="entry name" value="Down syndrome cell adhesion molecule, isoform B"/>
    <property type="match status" value="1"/>
</dbReference>
<dbReference type="PROSITE" id="PS50835">
    <property type="entry name" value="IG_LIKE"/>
    <property type="match status" value="1"/>
</dbReference>
<evidence type="ECO:0000256" key="9">
    <source>
        <dbReference type="ARBA" id="ARBA00023319"/>
    </source>
</evidence>
<evidence type="ECO:0008006" key="15">
    <source>
        <dbReference type="Google" id="ProtNLM"/>
    </source>
</evidence>
<sequence>MSTINNASAGDELKMRLQSNSTIPSACQQILLITMFNAPGRPLGVRVVNSGSRSVRIGWMGPTDDDSSPALHYTVQYIEDSAVDAGWENAGAAEQAASTGGEQTAQVAALRPATLYRFRVVAANELGAGEPSEVVVVRTEGEAPASPPRSLSADALSSTEIRATWAPPPMELWNGDILGYYVGYRENGIGRPAGYNFTTVPFNANKGGVAILTGLKKFRKYGIVVQAFNEKGPGPMSNEIVAQTLEDVPTAPPLEIECMARTSQSLFIRWQPPPQLFQNGIIQGYKIYYENSEEWPPGHIEAETKITLELSTEIHGLQKYSNYSIQVWAYTQVGDGVKSEQIYCHTEEDVPEAPASIKVVPSSPTSLTVSWLPPSRPNGILTAYHIYTRVLEGGSERSSYKKRVIASRTRYDATDLHQKEAYEFWVTALTRVGEGPSTRVVYSTLSSRVPAAIISFGQIISVLRRSSRQLPCVVVGTPEPERAWTNGEGSPISGSHFAVMQDGSLSISDAQRRYEGNYTCTARNIEGSDQITYTVRVQVAPSAPHLHVTSTSTTSLHLQWVAGDMGGSAIRGYSLTYKHERGEWEEKKLPRSATSYKLEDLSCGSEYRLYLMAFNSVGSGAPSDTVKASTDGSPPGKPLQREFLTPNTSSVMLNLRRWEDNGCEISHFILEYREEGKEEWLTVGRNVQTKDNFSIMGLWPATEYTVRVIAFNSAGSTTAEYTFSTLPIFGESPDEVECSGIQDGQSIVSIDNKQNLAQREQYYAAVQKGIPAPVRDSNTLERIPEYAEDIYPYATFHVQSQQQTSSPAHFQTFVYHDQRLAAMETIPLKSSPHDDYAKLRQNRKRKCLRSESEDYDSLGSDSDTESRTESSNHLYELGPSGDRLALQNAPHCHST</sequence>
<dbReference type="GO" id="GO:0016020">
    <property type="term" value="C:membrane"/>
    <property type="evidence" value="ECO:0007669"/>
    <property type="project" value="UniProtKB-SubCell"/>
</dbReference>
<dbReference type="SUPFAM" id="SSF48726">
    <property type="entry name" value="Immunoglobulin"/>
    <property type="match status" value="1"/>
</dbReference>
<dbReference type="SMART" id="SM00408">
    <property type="entry name" value="IGc2"/>
    <property type="match status" value="1"/>
</dbReference>
<dbReference type="OrthoDB" id="5969272at2759"/>
<keyword evidence="2" id="KW-0812">Transmembrane</keyword>
<dbReference type="PANTHER" id="PTHR46957">
    <property type="entry name" value="CYTOKINE RECEPTOR"/>
    <property type="match status" value="1"/>
</dbReference>
<dbReference type="InterPro" id="IPR003598">
    <property type="entry name" value="Ig_sub2"/>
</dbReference>
<keyword evidence="6" id="KW-1133">Transmembrane helix</keyword>
<protein>
    <recommendedName>
        <fullName evidence="15">Down syndrome cell adhesion molecule-like protein Dscam2</fullName>
    </recommendedName>
</protein>
<evidence type="ECO:0000313" key="14">
    <source>
        <dbReference type="Proteomes" id="UP000792457"/>
    </source>
</evidence>
<evidence type="ECO:0000256" key="3">
    <source>
        <dbReference type="ARBA" id="ARBA00022729"/>
    </source>
</evidence>
<dbReference type="Proteomes" id="UP000792457">
    <property type="component" value="Unassembled WGS sequence"/>
</dbReference>
<keyword evidence="4" id="KW-0677">Repeat</keyword>